<feature type="transmembrane region" description="Helical" evidence="1">
    <location>
        <begin position="96"/>
        <end position="117"/>
    </location>
</feature>
<dbReference type="Pfam" id="PF11377">
    <property type="entry name" value="DUF3180"/>
    <property type="match status" value="1"/>
</dbReference>
<dbReference type="Proteomes" id="UP000815698">
    <property type="component" value="Chromosome"/>
</dbReference>
<feature type="transmembrane region" description="Helical" evidence="1">
    <location>
        <begin position="38"/>
        <end position="59"/>
    </location>
</feature>
<name>A0ABM6PNT1_9MICO</name>
<keyword evidence="3" id="KW-1185">Reference proteome</keyword>
<keyword evidence="1" id="KW-0472">Membrane</keyword>
<reference evidence="2 3" key="1">
    <citation type="journal article" date="2016" name="Int. J. Syst. Evol. Microbiol.">
        <title>Dermabacter jinjuensis sp. nov., a novel species of the genus Dermabacter isolated from a clinical specimen.</title>
        <authorList>
            <person name="Park Y.K."/>
            <person name="Lee K.M."/>
            <person name="Lee W.K."/>
            <person name="Cho M.J."/>
            <person name="Lee H.S."/>
            <person name="Cho Y.G."/>
            <person name="Lee Y.C."/>
            <person name="Lee W.K."/>
            <person name="Seong W.K."/>
            <person name="Hwang K.J."/>
        </authorList>
    </citation>
    <scope>NUCLEOTIDE SEQUENCE [LARGE SCALE GENOMIC DNA]</scope>
    <source>
        <strain evidence="2 3">32T</strain>
    </source>
</reference>
<dbReference type="EMBL" id="CP023482">
    <property type="protein sequence ID" value="ATH96787.1"/>
    <property type="molecule type" value="Genomic_DNA"/>
</dbReference>
<evidence type="ECO:0000313" key="2">
    <source>
        <dbReference type="EMBL" id="ATH96787.1"/>
    </source>
</evidence>
<keyword evidence="1" id="KW-1133">Transmembrane helix</keyword>
<evidence type="ECO:0000313" key="3">
    <source>
        <dbReference type="Proteomes" id="UP000815698"/>
    </source>
</evidence>
<evidence type="ECO:0000256" key="1">
    <source>
        <dbReference type="SAM" id="Phobius"/>
    </source>
</evidence>
<dbReference type="InterPro" id="IPR021517">
    <property type="entry name" value="DUF3180"/>
</dbReference>
<dbReference type="RefSeq" id="WP_040386516.1">
    <property type="nucleotide sequence ID" value="NZ_CP023482.1"/>
</dbReference>
<proteinExistence type="predicted"/>
<gene>
    <name evidence="2" type="ORF">COP05_06600</name>
</gene>
<organism evidence="2 3">
    <name type="scientific">Dermabacter jinjuensis</name>
    <dbReference type="NCBI Taxonomy" id="1667168"/>
    <lineage>
        <taxon>Bacteria</taxon>
        <taxon>Bacillati</taxon>
        <taxon>Actinomycetota</taxon>
        <taxon>Actinomycetes</taxon>
        <taxon>Micrococcales</taxon>
        <taxon>Dermabacteraceae</taxon>
        <taxon>Dermabacter</taxon>
    </lineage>
</organism>
<sequence length="171" mass="17405">MTKTPALRLVGIALVAGLAGHGLSLAFASRGAPVPVAGIMPGIVFLVLSAVVLALGLRVKRYLDESRERARTHPLTPRKHQLDMVVAYRILIAARAAAYTGAIGAGFYAGMCAFLATSGGGTLSGAILPLGFDALCALILAVIGLIVERWGTLPPTDSGSVGRAGESAGSL</sequence>
<protein>
    <submittedName>
        <fullName evidence="2">DUF3180 domain-containing protein</fullName>
    </submittedName>
</protein>
<accession>A0ABM6PNT1</accession>
<keyword evidence="1" id="KW-0812">Transmembrane</keyword>
<feature type="transmembrane region" description="Helical" evidence="1">
    <location>
        <begin position="123"/>
        <end position="147"/>
    </location>
</feature>